<proteinExistence type="predicted"/>
<evidence type="ECO:0000313" key="2">
    <source>
        <dbReference type="EMBL" id="SKA17071.1"/>
    </source>
</evidence>
<dbReference type="Pfam" id="PF05050">
    <property type="entry name" value="Methyltransf_21"/>
    <property type="match status" value="1"/>
</dbReference>
<dbReference type="Gene3D" id="3.40.50.150">
    <property type="entry name" value="Vaccinia Virus protein VP39"/>
    <property type="match status" value="1"/>
</dbReference>
<sequence>MLKNFIRSMCQKLLGYNNYLYVFALFSIKRIQWGGGHEKEFLYFLDMVPNDGVILDIGANIGVMTVTLALKKDKAKVYAFEPVPDNIKTIEKVLKHHKIGSVTLFRTALGEESGEIRMVVPVVGNSNMQGLSHVVEDKADEAGGQYFTVPLQRLDDMKELQAVQKITAIKIDVENFEYYVLKGGRELLLKHKPVIYCELWDNERRIACMDYLRSLGYEVKIYENGALHTFNGQQGINFFFVPA</sequence>
<reference evidence="2 3" key="1">
    <citation type="submission" date="2017-02" db="EMBL/GenBank/DDBJ databases">
        <authorList>
            <person name="Peterson S.W."/>
        </authorList>
    </citation>
    <scope>NUCLEOTIDE SEQUENCE [LARGE SCALE GENOMIC DNA]</scope>
    <source>
        <strain evidence="2 3">DSM 22335</strain>
    </source>
</reference>
<dbReference type="GO" id="GO:0008168">
    <property type="term" value="F:methyltransferase activity"/>
    <property type="evidence" value="ECO:0007669"/>
    <property type="project" value="UniProtKB-KW"/>
</dbReference>
<dbReference type="RefSeq" id="WP_078832666.1">
    <property type="nucleotide sequence ID" value="NZ_FUWH01000013.1"/>
</dbReference>
<dbReference type="InterPro" id="IPR006342">
    <property type="entry name" value="FkbM_mtfrase"/>
</dbReference>
<dbReference type="InterPro" id="IPR052514">
    <property type="entry name" value="SAM-dependent_MTase"/>
</dbReference>
<dbReference type="InterPro" id="IPR029063">
    <property type="entry name" value="SAM-dependent_MTases_sf"/>
</dbReference>
<dbReference type="Proteomes" id="UP000190888">
    <property type="component" value="Unassembled WGS sequence"/>
</dbReference>
<feature type="domain" description="Methyltransferase FkbM" evidence="1">
    <location>
        <begin position="56"/>
        <end position="218"/>
    </location>
</feature>
<dbReference type="PANTHER" id="PTHR34203">
    <property type="entry name" value="METHYLTRANSFERASE, FKBM FAMILY PROTEIN"/>
    <property type="match status" value="1"/>
</dbReference>
<keyword evidence="2" id="KW-0808">Transferase</keyword>
<organism evidence="2 3">
    <name type="scientific">Sediminibacterium ginsengisoli</name>
    <dbReference type="NCBI Taxonomy" id="413434"/>
    <lineage>
        <taxon>Bacteria</taxon>
        <taxon>Pseudomonadati</taxon>
        <taxon>Bacteroidota</taxon>
        <taxon>Chitinophagia</taxon>
        <taxon>Chitinophagales</taxon>
        <taxon>Chitinophagaceae</taxon>
        <taxon>Sediminibacterium</taxon>
    </lineage>
</organism>
<protein>
    <submittedName>
        <fullName evidence="2">Methyltransferase, FkbM family</fullName>
    </submittedName>
</protein>
<accession>A0A1T4RN23</accession>
<gene>
    <name evidence="2" type="ORF">SAMN04488132_11350</name>
</gene>
<dbReference type="NCBIfam" id="TIGR01444">
    <property type="entry name" value="fkbM_fam"/>
    <property type="match status" value="1"/>
</dbReference>
<evidence type="ECO:0000313" key="3">
    <source>
        <dbReference type="Proteomes" id="UP000190888"/>
    </source>
</evidence>
<dbReference type="STRING" id="413434.SAMN04488132_11350"/>
<evidence type="ECO:0000259" key="1">
    <source>
        <dbReference type="Pfam" id="PF05050"/>
    </source>
</evidence>
<dbReference type="AlphaFoldDB" id="A0A1T4RN23"/>
<name>A0A1T4RN23_9BACT</name>
<dbReference type="PANTHER" id="PTHR34203:SF15">
    <property type="entry name" value="SLL1173 PROTEIN"/>
    <property type="match status" value="1"/>
</dbReference>
<dbReference type="EMBL" id="FUWH01000013">
    <property type="protein sequence ID" value="SKA17071.1"/>
    <property type="molecule type" value="Genomic_DNA"/>
</dbReference>
<keyword evidence="3" id="KW-1185">Reference proteome</keyword>
<dbReference type="SUPFAM" id="SSF53335">
    <property type="entry name" value="S-adenosyl-L-methionine-dependent methyltransferases"/>
    <property type="match status" value="1"/>
</dbReference>
<dbReference type="OrthoDB" id="663022at2"/>
<keyword evidence="2" id="KW-0489">Methyltransferase</keyword>
<dbReference type="CDD" id="cd02440">
    <property type="entry name" value="AdoMet_MTases"/>
    <property type="match status" value="1"/>
</dbReference>
<dbReference type="GO" id="GO:0032259">
    <property type="term" value="P:methylation"/>
    <property type="evidence" value="ECO:0007669"/>
    <property type="project" value="UniProtKB-KW"/>
</dbReference>